<dbReference type="InterPro" id="IPR032675">
    <property type="entry name" value="LRR_dom_sf"/>
</dbReference>
<name>A0A0C3BXT1_HEBCY</name>
<sequence length="575" mass="65027">MASLRDQETALQSNFDYAVLLSPVSAYLANNNSLSEEEINEVKAIKAGPVYDLQATNALIFDAQRALDSLLEKRIALQSTIDRCDSLLSLVRRVPVELWRDIFVHCLSTHRNPTISYSEAPLLLTHVCSLWRSIALTTPQLWTRIYIPIFYTVRDPIWALTPSHLDRPELSGIIADKMEYCCIIVQEWLSRAGSLSLSMSISTQSGEPLQQVHRQLLDIITRFLDRCQHLELMLIMMGEAYDILLRVGAAQLSRLHELNVYSLRTNPPSWQESGLFTTPSLRKLSIGYLPLRGYSTGLVFRAPLNWRDLNYLFIGSSIPLGWIHQLLRHCPYLVDCNLKMKDGGVITDLDPIPLPDLRTLCVYQDCLNVDQLYSILGAPGLRTLECFEVKLLRNGSPPSILSLLPTITALQKLIINPRIFTKREIEECFTLASSIKHLVLGKANDVAPWTISYSDIDHLASLATHHFSEFGIDAPRLLLPNLEILEAYGPPLTDKELLEFITKRLDPSVHLTSRLNSVIVTFGRVKQMDISRQVAYHASRVGVERFALELTHKKINLFQGLSPSLGLIDDRSLWK</sequence>
<protein>
    <submittedName>
        <fullName evidence="1">Uncharacterized protein</fullName>
    </submittedName>
</protein>
<dbReference type="Gene3D" id="3.80.10.10">
    <property type="entry name" value="Ribonuclease Inhibitor"/>
    <property type="match status" value="1"/>
</dbReference>
<reference evidence="1 2" key="1">
    <citation type="submission" date="2014-04" db="EMBL/GenBank/DDBJ databases">
        <authorList>
            <consortium name="DOE Joint Genome Institute"/>
            <person name="Kuo A."/>
            <person name="Gay G."/>
            <person name="Dore J."/>
            <person name="Kohler A."/>
            <person name="Nagy L.G."/>
            <person name="Floudas D."/>
            <person name="Copeland A."/>
            <person name="Barry K.W."/>
            <person name="Cichocki N."/>
            <person name="Veneault-Fourrey C."/>
            <person name="LaButti K."/>
            <person name="Lindquist E.A."/>
            <person name="Lipzen A."/>
            <person name="Lundell T."/>
            <person name="Morin E."/>
            <person name="Murat C."/>
            <person name="Sun H."/>
            <person name="Tunlid A."/>
            <person name="Henrissat B."/>
            <person name="Grigoriev I.V."/>
            <person name="Hibbett D.S."/>
            <person name="Martin F."/>
            <person name="Nordberg H.P."/>
            <person name="Cantor M.N."/>
            <person name="Hua S.X."/>
        </authorList>
    </citation>
    <scope>NUCLEOTIDE SEQUENCE [LARGE SCALE GENOMIC DNA]</scope>
    <source>
        <strain evidence="2">h7</strain>
    </source>
</reference>
<proteinExistence type="predicted"/>
<evidence type="ECO:0000313" key="2">
    <source>
        <dbReference type="Proteomes" id="UP000053424"/>
    </source>
</evidence>
<organism evidence="1 2">
    <name type="scientific">Hebeloma cylindrosporum</name>
    <dbReference type="NCBI Taxonomy" id="76867"/>
    <lineage>
        <taxon>Eukaryota</taxon>
        <taxon>Fungi</taxon>
        <taxon>Dikarya</taxon>
        <taxon>Basidiomycota</taxon>
        <taxon>Agaricomycotina</taxon>
        <taxon>Agaricomycetes</taxon>
        <taxon>Agaricomycetidae</taxon>
        <taxon>Agaricales</taxon>
        <taxon>Agaricineae</taxon>
        <taxon>Hymenogastraceae</taxon>
        <taxon>Hebeloma</taxon>
    </lineage>
</organism>
<dbReference type="OrthoDB" id="3063971at2759"/>
<dbReference type="Proteomes" id="UP000053424">
    <property type="component" value="Unassembled WGS sequence"/>
</dbReference>
<accession>A0A0C3BXT1</accession>
<dbReference type="SUPFAM" id="SSF52047">
    <property type="entry name" value="RNI-like"/>
    <property type="match status" value="1"/>
</dbReference>
<evidence type="ECO:0000313" key="1">
    <source>
        <dbReference type="EMBL" id="KIM41400.1"/>
    </source>
</evidence>
<reference evidence="2" key="2">
    <citation type="submission" date="2015-01" db="EMBL/GenBank/DDBJ databases">
        <title>Evolutionary Origins and Diversification of the Mycorrhizal Mutualists.</title>
        <authorList>
            <consortium name="DOE Joint Genome Institute"/>
            <consortium name="Mycorrhizal Genomics Consortium"/>
            <person name="Kohler A."/>
            <person name="Kuo A."/>
            <person name="Nagy L.G."/>
            <person name="Floudas D."/>
            <person name="Copeland A."/>
            <person name="Barry K.W."/>
            <person name="Cichocki N."/>
            <person name="Veneault-Fourrey C."/>
            <person name="LaButti K."/>
            <person name="Lindquist E.A."/>
            <person name="Lipzen A."/>
            <person name="Lundell T."/>
            <person name="Morin E."/>
            <person name="Murat C."/>
            <person name="Riley R."/>
            <person name="Ohm R."/>
            <person name="Sun H."/>
            <person name="Tunlid A."/>
            <person name="Henrissat B."/>
            <person name="Grigoriev I.V."/>
            <person name="Hibbett D.S."/>
            <person name="Martin F."/>
        </authorList>
    </citation>
    <scope>NUCLEOTIDE SEQUENCE [LARGE SCALE GENOMIC DNA]</scope>
    <source>
        <strain evidence="2">h7</strain>
    </source>
</reference>
<dbReference type="AlphaFoldDB" id="A0A0C3BXT1"/>
<dbReference type="EMBL" id="KN831780">
    <property type="protein sequence ID" value="KIM41400.1"/>
    <property type="molecule type" value="Genomic_DNA"/>
</dbReference>
<keyword evidence="2" id="KW-1185">Reference proteome</keyword>
<dbReference type="HOGENOM" id="CLU_018544_12_0_1"/>
<gene>
    <name evidence="1" type="ORF">M413DRAFT_445419</name>
</gene>